<gene>
    <name evidence="2" type="ORF">CWR43_04560</name>
</gene>
<reference evidence="2 3" key="1">
    <citation type="submission" date="2017-11" db="EMBL/GenBank/DDBJ databases">
        <authorList>
            <person name="Han C.G."/>
        </authorList>
    </citation>
    <scope>NUCLEOTIDE SEQUENCE [LARGE SCALE GENOMIC DNA]</scope>
    <source>
        <strain evidence="2 3">HCNT1</strain>
    </source>
</reference>
<dbReference type="InterPro" id="IPR036390">
    <property type="entry name" value="WH_DNA-bd_sf"/>
</dbReference>
<dbReference type="PROSITE" id="PS50931">
    <property type="entry name" value="HTH_LYSR"/>
    <property type="match status" value="1"/>
</dbReference>
<dbReference type="AlphaFoldDB" id="A0A2N0DG53"/>
<dbReference type="InterPro" id="IPR000847">
    <property type="entry name" value="LysR_HTH_N"/>
</dbReference>
<name>A0A2N0DG53_RHISU</name>
<dbReference type="PANTHER" id="PTHR30419">
    <property type="entry name" value="HTH-TYPE TRANSCRIPTIONAL REGULATOR YBHD"/>
    <property type="match status" value="1"/>
</dbReference>
<dbReference type="EMBL" id="PIQN01000003">
    <property type="protein sequence ID" value="PKA45079.1"/>
    <property type="molecule type" value="Genomic_DNA"/>
</dbReference>
<accession>A0A2N0DG53</accession>
<dbReference type="GO" id="GO:0003700">
    <property type="term" value="F:DNA-binding transcription factor activity"/>
    <property type="evidence" value="ECO:0007669"/>
    <property type="project" value="InterPro"/>
</dbReference>
<dbReference type="PANTHER" id="PTHR30419:SF8">
    <property type="entry name" value="NITROGEN ASSIMILATION TRANSCRIPTIONAL ACTIVATOR-RELATED"/>
    <property type="match status" value="1"/>
</dbReference>
<reference evidence="2 3" key="2">
    <citation type="submission" date="2017-12" db="EMBL/GenBank/DDBJ databases">
        <title>Genome sequence of Rhizobium sullae HCNT1 isolated from Sulla coronaria nodules and featuring peculiar denitrification phenotypes.</title>
        <authorList>
            <person name="De Diego-Diaz B."/>
            <person name="Treu L."/>
            <person name="Campanaro S."/>
            <person name="Da Silva Duarte V."/>
            <person name="Basaglia M."/>
            <person name="Favaro L."/>
            <person name="Casella S."/>
            <person name="Squartini A."/>
        </authorList>
    </citation>
    <scope>NUCLEOTIDE SEQUENCE [LARGE SCALE GENOMIC DNA]</scope>
    <source>
        <strain evidence="2 3">HCNT1</strain>
    </source>
</reference>
<proteinExistence type="predicted"/>
<dbReference type="SUPFAM" id="SSF46785">
    <property type="entry name" value="Winged helix' DNA-binding domain"/>
    <property type="match status" value="1"/>
</dbReference>
<dbReference type="Gene3D" id="1.10.10.10">
    <property type="entry name" value="Winged helix-like DNA-binding domain superfamily/Winged helix DNA-binding domain"/>
    <property type="match status" value="1"/>
</dbReference>
<evidence type="ECO:0000259" key="1">
    <source>
        <dbReference type="PROSITE" id="PS50931"/>
    </source>
</evidence>
<comment type="caution">
    <text evidence="2">The sequence shown here is derived from an EMBL/GenBank/DDBJ whole genome shotgun (WGS) entry which is preliminary data.</text>
</comment>
<dbReference type="InterPro" id="IPR050950">
    <property type="entry name" value="HTH-type_LysR_regulators"/>
</dbReference>
<dbReference type="Pfam" id="PF00126">
    <property type="entry name" value="HTH_1"/>
    <property type="match status" value="1"/>
</dbReference>
<dbReference type="Proteomes" id="UP000232164">
    <property type="component" value="Unassembled WGS sequence"/>
</dbReference>
<dbReference type="InterPro" id="IPR036388">
    <property type="entry name" value="WH-like_DNA-bd_sf"/>
</dbReference>
<protein>
    <recommendedName>
        <fullName evidence="1">HTH lysR-type domain-containing protein</fullName>
    </recommendedName>
</protein>
<dbReference type="GO" id="GO:0005829">
    <property type="term" value="C:cytosol"/>
    <property type="evidence" value="ECO:0007669"/>
    <property type="project" value="TreeGrafter"/>
</dbReference>
<sequence length="73" mass="7713">MGDGSVDRFSSLQLFVRVVDHGSFTHVGRELGIGPPAANKQIAGLEAHVGTQFLSRTSRGLPPTNAGRELLAN</sequence>
<evidence type="ECO:0000313" key="2">
    <source>
        <dbReference type="EMBL" id="PKA45079.1"/>
    </source>
</evidence>
<feature type="domain" description="HTH lysR-type" evidence="1">
    <location>
        <begin position="7"/>
        <end position="64"/>
    </location>
</feature>
<evidence type="ECO:0000313" key="3">
    <source>
        <dbReference type="Proteomes" id="UP000232164"/>
    </source>
</evidence>
<organism evidence="2 3">
    <name type="scientific">Rhizobium sullae</name>
    <name type="common">Rhizobium hedysari</name>
    <dbReference type="NCBI Taxonomy" id="50338"/>
    <lineage>
        <taxon>Bacteria</taxon>
        <taxon>Pseudomonadati</taxon>
        <taxon>Pseudomonadota</taxon>
        <taxon>Alphaproteobacteria</taxon>
        <taxon>Hyphomicrobiales</taxon>
        <taxon>Rhizobiaceae</taxon>
        <taxon>Rhizobium/Agrobacterium group</taxon>
        <taxon>Rhizobium</taxon>
    </lineage>
</organism>